<reference evidence="1 2" key="1">
    <citation type="journal article" date="2010" name="Stand. Genomic Sci.">
        <title>Complete genome sequence of Haliangium ochraceum type strain (SMP-2).</title>
        <authorList>
            <consortium name="US DOE Joint Genome Institute (JGI-PGF)"/>
            <person name="Ivanova N."/>
            <person name="Daum C."/>
            <person name="Lang E."/>
            <person name="Abt B."/>
            <person name="Kopitz M."/>
            <person name="Saunders E."/>
            <person name="Lapidus A."/>
            <person name="Lucas S."/>
            <person name="Glavina Del Rio T."/>
            <person name="Nolan M."/>
            <person name="Tice H."/>
            <person name="Copeland A."/>
            <person name="Cheng J.F."/>
            <person name="Chen F."/>
            <person name="Bruce D."/>
            <person name="Goodwin L."/>
            <person name="Pitluck S."/>
            <person name="Mavromatis K."/>
            <person name="Pati A."/>
            <person name="Mikhailova N."/>
            <person name="Chen A."/>
            <person name="Palaniappan K."/>
            <person name="Land M."/>
            <person name="Hauser L."/>
            <person name="Chang Y.J."/>
            <person name="Jeffries C.D."/>
            <person name="Detter J.C."/>
            <person name="Brettin T."/>
            <person name="Rohde M."/>
            <person name="Goker M."/>
            <person name="Bristow J."/>
            <person name="Markowitz V."/>
            <person name="Eisen J.A."/>
            <person name="Hugenholtz P."/>
            <person name="Kyrpides N.C."/>
            <person name="Klenk H.P."/>
        </authorList>
    </citation>
    <scope>NUCLEOTIDE SEQUENCE [LARGE SCALE GENOMIC DNA]</scope>
    <source>
        <strain evidence="2">DSM 14365 / CIP 107738 / JCM 11303 / AJ 13395 / SMP-2</strain>
    </source>
</reference>
<dbReference type="EMBL" id="CP001804">
    <property type="protein sequence ID" value="ACY18841.1"/>
    <property type="molecule type" value="Genomic_DNA"/>
</dbReference>
<dbReference type="AlphaFoldDB" id="D0LP15"/>
<protein>
    <submittedName>
        <fullName evidence="1">Uncharacterized protein</fullName>
    </submittedName>
</protein>
<keyword evidence="2" id="KW-1185">Reference proteome</keyword>
<proteinExistence type="predicted"/>
<dbReference type="Proteomes" id="UP000001880">
    <property type="component" value="Chromosome"/>
</dbReference>
<gene>
    <name evidence="1" type="ordered locus">Hoch_6371</name>
</gene>
<name>D0LP15_HALO1</name>
<accession>D0LP15</accession>
<dbReference type="HOGENOM" id="CLU_1419720_0_0_7"/>
<organism evidence="1 2">
    <name type="scientific">Haliangium ochraceum (strain DSM 14365 / JCM 11303 / SMP-2)</name>
    <dbReference type="NCBI Taxonomy" id="502025"/>
    <lineage>
        <taxon>Bacteria</taxon>
        <taxon>Pseudomonadati</taxon>
        <taxon>Myxococcota</taxon>
        <taxon>Polyangia</taxon>
        <taxon>Haliangiales</taxon>
        <taxon>Kofleriaceae</taxon>
        <taxon>Haliangium</taxon>
    </lineage>
</organism>
<evidence type="ECO:0000313" key="1">
    <source>
        <dbReference type="EMBL" id="ACY18841.1"/>
    </source>
</evidence>
<sequence length="191" mass="20787">MPDARDLPALLLCADAAIRGSEAVRPVEAVAADSLTRIAGLRLHIVDADGGYHVPVARRWNSDSVALNPDWCAWIRQTQQIAALDWAKLCALPPGGQALTVALATAPSSIAASKVAVRCGTQVAERFRMHQQIKRWLKRMEAAGFDEWAFDSVTGVLFRVARIDPAMPIPPWVRFTGPPREPDETDAGDRA</sequence>
<evidence type="ECO:0000313" key="2">
    <source>
        <dbReference type="Proteomes" id="UP000001880"/>
    </source>
</evidence>
<dbReference type="KEGG" id="hoh:Hoch_6371"/>